<sequence>MIKHVLPALPRRALIYLDPPYYVKGAGLYEHHYSHDDHVKISNLVATIQQPWLVSDDNVPQICSLYQPYRQQVFGLRYSAQSRYEGSEVMIFSRGLNTPESILPSRAAVV</sequence>
<evidence type="ECO:0000313" key="1">
    <source>
        <dbReference type="EMBL" id="EWS78711.1"/>
    </source>
</evidence>
<gene>
    <name evidence="1" type="ORF">AF72_03860</name>
    <name evidence="2" type="ORF">LPH55_08255</name>
</gene>
<evidence type="ECO:0000313" key="3">
    <source>
        <dbReference type="Proteomes" id="UP000020406"/>
    </source>
</evidence>
<protein>
    <recommendedName>
        <fullName evidence="5">DNA methyltransferase</fullName>
    </recommendedName>
</protein>
<dbReference type="Proteomes" id="UP001430701">
    <property type="component" value="Unassembled WGS sequence"/>
</dbReference>
<dbReference type="SUPFAM" id="SSF53335">
    <property type="entry name" value="S-adenosyl-L-methionine-dependent methyltransferases"/>
    <property type="match status" value="1"/>
</dbReference>
<keyword evidence="4" id="KW-1185">Reference proteome</keyword>
<dbReference type="eggNOG" id="COG0338">
    <property type="taxonomic scope" value="Bacteria"/>
</dbReference>
<dbReference type="EMBL" id="JDSQ01000005">
    <property type="protein sequence ID" value="EWS78711.1"/>
    <property type="molecule type" value="Genomic_DNA"/>
</dbReference>
<reference evidence="1 3" key="1">
    <citation type="journal article" date="2014" name="Genome Announc.">
        <title>Draft Genome Sequence of Xylella fastidiosa Pear Leaf Scorch Strain in Taiwan.</title>
        <authorList>
            <person name="Su C.C."/>
            <person name="Deng W.L."/>
            <person name="Jan F.J."/>
            <person name="Chang C.J."/>
            <person name="Huang H."/>
            <person name="Chen J."/>
        </authorList>
    </citation>
    <scope>NUCLEOTIDE SEQUENCE [LARGE SCALE GENOMIC DNA]</scope>
    <source>
        <strain evidence="1 3">PLS229</strain>
    </source>
</reference>
<dbReference type="Proteomes" id="UP000020406">
    <property type="component" value="Unassembled WGS sequence"/>
</dbReference>
<proteinExistence type="predicted"/>
<organism evidence="1 3">
    <name type="scientific">Xylella taiwanensis</name>
    <dbReference type="NCBI Taxonomy" id="1444770"/>
    <lineage>
        <taxon>Bacteria</taxon>
        <taxon>Pseudomonadati</taxon>
        <taxon>Pseudomonadota</taxon>
        <taxon>Gammaproteobacteria</taxon>
        <taxon>Lysobacterales</taxon>
        <taxon>Lysobacteraceae</taxon>
        <taxon>Xylella</taxon>
    </lineage>
</organism>
<evidence type="ECO:0000313" key="4">
    <source>
        <dbReference type="Proteomes" id="UP001430701"/>
    </source>
</evidence>
<accession>Z9JLK7</accession>
<dbReference type="GeneID" id="68902002"/>
<dbReference type="PATRIC" id="fig|1444770.3.peg.943"/>
<name>Z9JLK7_9GAMM</name>
<evidence type="ECO:0008006" key="5">
    <source>
        <dbReference type="Google" id="ProtNLM"/>
    </source>
</evidence>
<dbReference type="STRING" id="1444770.AF72_03860"/>
<dbReference type="EMBL" id="JAJPPU010000002">
    <property type="protein sequence ID" value="MCD8473447.1"/>
    <property type="molecule type" value="Genomic_DNA"/>
</dbReference>
<dbReference type="InterPro" id="IPR029063">
    <property type="entry name" value="SAM-dependent_MTases_sf"/>
</dbReference>
<evidence type="ECO:0000313" key="2">
    <source>
        <dbReference type="EMBL" id="MCD8473447.1"/>
    </source>
</evidence>
<reference evidence="2" key="2">
    <citation type="submission" date="2021-11" db="EMBL/GenBank/DDBJ databases">
        <title>Genome sequence of Xylella taiwanensis PLS432.</title>
        <authorList>
            <person name="Weng L.-W."/>
            <person name="Su C.-C."/>
            <person name="Tsai C.-W."/>
            <person name="Kuo C.-H."/>
        </authorList>
    </citation>
    <scope>NUCLEOTIDE SEQUENCE</scope>
    <source>
        <strain evidence="2">PLS432</strain>
    </source>
</reference>
<dbReference type="AlphaFoldDB" id="Z9JLK7"/>
<dbReference type="RefSeq" id="WP_200866183.1">
    <property type="nucleotide sequence ID" value="NZ_CP053627.1"/>
</dbReference>
<comment type="caution">
    <text evidence="1">The sequence shown here is derived from an EMBL/GenBank/DDBJ whole genome shotgun (WGS) entry which is preliminary data.</text>
</comment>
<dbReference type="Gene3D" id="3.40.50.150">
    <property type="entry name" value="Vaccinia Virus protein VP39"/>
    <property type="match status" value="1"/>
</dbReference>